<gene>
    <name evidence="3" type="ORF">NEZAVI_LOCUS3457</name>
</gene>
<sequence>MELADPTPFTIQQEPGSYGNLSSTTITPSNLDKDEQTQLEMKHRKEEDDLYRKFIRQREEEDKRIKDEIRDEWEKELERLTSRFEREIIAKRKRPEDTKVLTLRLQQERDDLEKNMTLRRERKKESLTKKLLEHERAATAALVEKQSREMLELINEKRSQYMMAESIYLEPPGQEEMTPYPSEAPSPAPPLLAKYHIYSHPDEFAHVDEIAISVAQEDQKTFTDLVRQLVGRCGSDIEKARTIFRWITVKNLNTMQFDENLRGDTPMGLLRGIKHGTESYHVLFKRLCSYAGLHCVVIKGYSKSAGYQPGVHFEDNRFRNSWNAVYVAGAWRFVQCNWGARHLVNAKEIPKAGTKLAKTDSLRSGQRRNKGKEEAKSTLGAGTRPPSIVVRFIRRTMTIRCHISGGKSDDRIYVGGEMINYNGHL</sequence>
<feature type="compositionally biased region" description="Basic and acidic residues" evidence="1">
    <location>
        <begin position="31"/>
        <end position="46"/>
    </location>
</feature>
<dbReference type="SUPFAM" id="SSF54001">
    <property type="entry name" value="Cysteine proteinases"/>
    <property type="match status" value="1"/>
</dbReference>
<feature type="compositionally biased region" description="Polar residues" evidence="1">
    <location>
        <begin position="9"/>
        <end position="30"/>
    </location>
</feature>
<dbReference type="InterPro" id="IPR038765">
    <property type="entry name" value="Papain-like_cys_pep_sf"/>
</dbReference>
<protein>
    <recommendedName>
        <fullName evidence="2">Transglutaminase-like domain-containing protein</fullName>
    </recommendedName>
</protein>
<evidence type="ECO:0000259" key="2">
    <source>
        <dbReference type="SMART" id="SM00460"/>
    </source>
</evidence>
<dbReference type="OrthoDB" id="6129702at2759"/>
<name>A0A9P0EA03_NEZVI</name>
<dbReference type="InterPro" id="IPR053041">
    <property type="entry name" value="Transglut-like_Superfamily_Mod"/>
</dbReference>
<organism evidence="3 4">
    <name type="scientific">Nezara viridula</name>
    <name type="common">Southern green stink bug</name>
    <name type="synonym">Cimex viridulus</name>
    <dbReference type="NCBI Taxonomy" id="85310"/>
    <lineage>
        <taxon>Eukaryota</taxon>
        <taxon>Metazoa</taxon>
        <taxon>Ecdysozoa</taxon>
        <taxon>Arthropoda</taxon>
        <taxon>Hexapoda</taxon>
        <taxon>Insecta</taxon>
        <taxon>Pterygota</taxon>
        <taxon>Neoptera</taxon>
        <taxon>Paraneoptera</taxon>
        <taxon>Hemiptera</taxon>
        <taxon>Heteroptera</taxon>
        <taxon>Panheteroptera</taxon>
        <taxon>Pentatomomorpha</taxon>
        <taxon>Pentatomoidea</taxon>
        <taxon>Pentatomidae</taxon>
        <taxon>Pentatominae</taxon>
        <taxon>Nezara</taxon>
    </lineage>
</organism>
<evidence type="ECO:0000256" key="1">
    <source>
        <dbReference type="SAM" id="MobiDB-lite"/>
    </source>
</evidence>
<dbReference type="PANTHER" id="PTHR47020:SF1">
    <property type="entry name" value="HILLARIN"/>
    <property type="match status" value="1"/>
</dbReference>
<feature type="region of interest" description="Disordered" evidence="1">
    <location>
        <begin position="355"/>
        <end position="382"/>
    </location>
</feature>
<keyword evidence="4" id="KW-1185">Reference proteome</keyword>
<dbReference type="SMART" id="SM00460">
    <property type="entry name" value="TGc"/>
    <property type="match status" value="1"/>
</dbReference>
<evidence type="ECO:0000313" key="3">
    <source>
        <dbReference type="EMBL" id="CAH1392680.1"/>
    </source>
</evidence>
<feature type="domain" description="Transglutaminase-like" evidence="2">
    <location>
        <begin position="270"/>
        <end position="338"/>
    </location>
</feature>
<reference evidence="3" key="1">
    <citation type="submission" date="2022-01" db="EMBL/GenBank/DDBJ databases">
        <authorList>
            <person name="King R."/>
        </authorList>
    </citation>
    <scope>NUCLEOTIDE SEQUENCE</scope>
</reference>
<dbReference type="Proteomes" id="UP001152798">
    <property type="component" value="Chromosome 2"/>
</dbReference>
<accession>A0A9P0EA03</accession>
<dbReference type="AlphaFoldDB" id="A0A9P0EA03"/>
<feature type="region of interest" description="Disordered" evidence="1">
    <location>
        <begin position="1"/>
        <end position="46"/>
    </location>
</feature>
<dbReference type="PANTHER" id="PTHR47020">
    <property type="entry name" value="HILLARIN"/>
    <property type="match status" value="1"/>
</dbReference>
<proteinExistence type="predicted"/>
<dbReference type="InterPro" id="IPR002931">
    <property type="entry name" value="Transglutaminase-like"/>
</dbReference>
<evidence type="ECO:0000313" key="4">
    <source>
        <dbReference type="Proteomes" id="UP001152798"/>
    </source>
</evidence>
<dbReference type="EMBL" id="OV725078">
    <property type="protein sequence ID" value="CAH1392680.1"/>
    <property type="molecule type" value="Genomic_DNA"/>
</dbReference>